<dbReference type="InterPro" id="IPR011835">
    <property type="entry name" value="GS/SS"/>
</dbReference>
<evidence type="ECO:0000256" key="10">
    <source>
        <dbReference type="ARBA" id="ARBA00031722"/>
    </source>
</evidence>
<comment type="function">
    <text evidence="2 11">Synthesizes alpha-1,4-glucan chains using ADP-glucose.</text>
</comment>
<dbReference type="Proteomes" id="UP000740754">
    <property type="component" value="Unassembled WGS sequence"/>
</dbReference>
<evidence type="ECO:0000259" key="13">
    <source>
        <dbReference type="Pfam" id="PF08323"/>
    </source>
</evidence>
<dbReference type="SUPFAM" id="SSF53756">
    <property type="entry name" value="UDP-Glycosyltransferase/glycogen phosphorylase"/>
    <property type="match status" value="1"/>
</dbReference>
<dbReference type="PANTHER" id="PTHR46083">
    <property type="match status" value="1"/>
</dbReference>
<evidence type="ECO:0000256" key="5">
    <source>
        <dbReference type="ARBA" id="ARBA00012588"/>
    </source>
</evidence>
<proteinExistence type="inferred from homology"/>
<keyword evidence="15" id="KW-1185">Reference proteome</keyword>
<accession>A0ABX1I9C9</accession>
<evidence type="ECO:0000256" key="8">
    <source>
        <dbReference type="ARBA" id="ARBA00022679"/>
    </source>
</evidence>
<dbReference type="NCBIfam" id="TIGR02095">
    <property type="entry name" value="glgA"/>
    <property type="match status" value="1"/>
</dbReference>
<keyword evidence="9 11" id="KW-0320">Glycogen biosynthesis</keyword>
<evidence type="ECO:0000256" key="3">
    <source>
        <dbReference type="ARBA" id="ARBA00004964"/>
    </source>
</evidence>
<organism evidence="14 15">
    <name type="scientific">Marichromatium bheemlicum</name>
    <dbReference type="NCBI Taxonomy" id="365339"/>
    <lineage>
        <taxon>Bacteria</taxon>
        <taxon>Pseudomonadati</taxon>
        <taxon>Pseudomonadota</taxon>
        <taxon>Gammaproteobacteria</taxon>
        <taxon>Chromatiales</taxon>
        <taxon>Chromatiaceae</taxon>
        <taxon>Marichromatium</taxon>
    </lineage>
</organism>
<dbReference type="HAMAP" id="MF_00484">
    <property type="entry name" value="Glycogen_synth"/>
    <property type="match status" value="1"/>
</dbReference>
<dbReference type="EC" id="2.4.1.21" evidence="5 11"/>
<comment type="catalytic activity">
    <reaction evidence="1 11">
        <text>[(1-&gt;4)-alpha-D-glucosyl](n) + ADP-alpha-D-glucose = [(1-&gt;4)-alpha-D-glucosyl](n+1) + ADP + H(+)</text>
        <dbReference type="Rhea" id="RHEA:18189"/>
        <dbReference type="Rhea" id="RHEA-COMP:9584"/>
        <dbReference type="Rhea" id="RHEA-COMP:9587"/>
        <dbReference type="ChEBI" id="CHEBI:15378"/>
        <dbReference type="ChEBI" id="CHEBI:15444"/>
        <dbReference type="ChEBI" id="CHEBI:57498"/>
        <dbReference type="ChEBI" id="CHEBI:456216"/>
        <dbReference type="EC" id="2.4.1.21"/>
    </reaction>
</comment>
<evidence type="ECO:0000256" key="6">
    <source>
        <dbReference type="ARBA" id="ARBA00019935"/>
    </source>
</evidence>
<dbReference type="NCBIfam" id="NF001905">
    <property type="entry name" value="PRK00654.2-4"/>
    <property type="match status" value="1"/>
</dbReference>
<dbReference type="CDD" id="cd03791">
    <property type="entry name" value="GT5_Glycogen_synthase_DULL1-like"/>
    <property type="match status" value="1"/>
</dbReference>
<dbReference type="PANTHER" id="PTHR46083:SF1">
    <property type="entry name" value="GLYCOGEN SYNTHASE 2-RELATED"/>
    <property type="match status" value="1"/>
</dbReference>
<comment type="caution">
    <text evidence="14">The sequence shown here is derived from an EMBL/GenBank/DDBJ whole genome shotgun (WGS) entry which is preliminary data.</text>
</comment>
<dbReference type="Pfam" id="PF00534">
    <property type="entry name" value="Glycos_transf_1"/>
    <property type="match status" value="1"/>
</dbReference>
<evidence type="ECO:0000256" key="4">
    <source>
        <dbReference type="ARBA" id="ARBA00010281"/>
    </source>
</evidence>
<keyword evidence="8 11" id="KW-0808">Transferase</keyword>
<dbReference type="Gene3D" id="3.40.50.2000">
    <property type="entry name" value="Glycogen Phosphorylase B"/>
    <property type="match status" value="2"/>
</dbReference>
<feature type="binding site" evidence="11">
    <location>
        <position position="15"/>
    </location>
    <ligand>
        <name>ADP-alpha-D-glucose</name>
        <dbReference type="ChEBI" id="CHEBI:57498"/>
    </ligand>
</feature>
<reference evidence="14 15" key="1">
    <citation type="submission" date="2020-04" db="EMBL/GenBank/DDBJ databases">
        <title>Draft Whole-Genome sequence of Marichromatium bheemlicum DSM 18632, type strain.</title>
        <authorList>
            <person name="Kyndt J.A."/>
            <person name="Meyer T.E."/>
        </authorList>
    </citation>
    <scope>NUCLEOTIDE SEQUENCE [LARGE SCALE GENOMIC DNA]</scope>
    <source>
        <strain evidence="14 15">DSM 18632</strain>
    </source>
</reference>
<dbReference type="EMBL" id="JAAXKX010000011">
    <property type="protein sequence ID" value="NKN33416.1"/>
    <property type="molecule type" value="Genomic_DNA"/>
</dbReference>
<protein>
    <recommendedName>
        <fullName evidence="6 11">Glycogen synthase</fullName>
        <ecNumber evidence="5 11">2.4.1.21</ecNumber>
    </recommendedName>
    <alternativeName>
        <fullName evidence="10 11">Starch [bacterial glycogen] synthase</fullName>
    </alternativeName>
</protein>
<evidence type="ECO:0000256" key="7">
    <source>
        <dbReference type="ARBA" id="ARBA00022676"/>
    </source>
</evidence>
<keyword evidence="7 11" id="KW-0328">Glycosyltransferase</keyword>
<dbReference type="InterPro" id="IPR001296">
    <property type="entry name" value="Glyco_trans_1"/>
</dbReference>
<evidence type="ECO:0000313" key="14">
    <source>
        <dbReference type="EMBL" id="NKN33416.1"/>
    </source>
</evidence>
<gene>
    <name evidence="11" type="primary">glgA</name>
    <name evidence="14" type="ORF">HF203_09290</name>
</gene>
<evidence type="ECO:0000256" key="11">
    <source>
        <dbReference type="HAMAP-Rule" id="MF_00484"/>
    </source>
</evidence>
<evidence type="ECO:0000256" key="9">
    <source>
        <dbReference type="ARBA" id="ARBA00023056"/>
    </source>
</evidence>
<evidence type="ECO:0000259" key="12">
    <source>
        <dbReference type="Pfam" id="PF00534"/>
    </source>
</evidence>
<feature type="domain" description="Glycosyl transferase family 1" evidence="12">
    <location>
        <begin position="296"/>
        <end position="440"/>
    </location>
</feature>
<dbReference type="Pfam" id="PF08323">
    <property type="entry name" value="Glyco_transf_5"/>
    <property type="match status" value="1"/>
</dbReference>
<name>A0ABX1I9C9_9GAMM</name>
<evidence type="ECO:0000256" key="2">
    <source>
        <dbReference type="ARBA" id="ARBA00002764"/>
    </source>
</evidence>
<dbReference type="RefSeq" id="WP_168668942.1">
    <property type="nucleotide sequence ID" value="NZ_JAAXKX010000011.1"/>
</dbReference>
<feature type="domain" description="Starch synthase catalytic" evidence="13">
    <location>
        <begin position="2"/>
        <end position="240"/>
    </location>
</feature>
<comment type="similarity">
    <text evidence="4 11">Belongs to the glycosyltransferase 1 family. Bacterial/plant glycogen synthase subfamily.</text>
</comment>
<sequence>MRVVMVAAECAPIAKVGGLGDFIHGLSRALVAAGATVQVLLPYYRGLLSERWVSLLEPLDEGVSIPFDGGTLACACWRLRVEGLECILIDPAGDWFRRARLYGEPDDGLRFALFARAADALLRRPGWRPDIIHCHDWQSALLPVLRSAPGADIDAPARVCITLHNLAHQGVIEPALLTRLGVDVEALLAPGPFDDPGAPGRANLLRGAIDRADFVNTVSPRYAWEVLHTEQGMGLQGLLQAHADKFGGILNGIDDAVWDPAQDPLIPTHYGTDTLALKAHDRLALRRRLGLCARTAPILALIGRLDAQKGVELILSGIDSALALGYQVVLLGSAPDPVVATRFAAKRAALADCPDAHLELGFDEGLAHLIYAGADMILVPSRYEPCGLTQLIAMRYGTVPLVRRVGGLADTVIDANHSDHPVAERNGYLFEAPTCTAVHAVLARAAWLWHHHPHHFHRLRVNGMSADHSWRRPAARYLALYRGLLGG</sequence>
<dbReference type="InterPro" id="IPR013534">
    <property type="entry name" value="Starch_synth_cat_dom"/>
</dbReference>
<evidence type="ECO:0000313" key="15">
    <source>
        <dbReference type="Proteomes" id="UP000740754"/>
    </source>
</evidence>
<comment type="pathway">
    <text evidence="3 11">Glycan biosynthesis; glycogen biosynthesis.</text>
</comment>
<evidence type="ECO:0000256" key="1">
    <source>
        <dbReference type="ARBA" id="ARBA00001478"/>
    </source>
</evidence>